<gene>
    <name evidence="7" type="ORF">BM524_14410</name>
</gene>
<keyword evidence="2" id="KW-0808">Transferase</keyword>
<dbReference type="InterPro" id="IPR033432">
    <property type="entry name" value="GH94_catalytic"/>
</dbReference>
<proteinExistence type="predicted"/>
<feature type="domain" description="Glycosyl hydrolase 94 supersandwich" evidence="4">
    <location>
        <begin position="2066"/>
        <end position="2335"/>
    </location>
</feature>
<dbReference type="PANTHER" id="PTHR37469:SF2">
    <property type="entry name" value="CELLOBIONIC ACID PHOSPHORYLASE"/>
    <property type="match status" value="1"/>
</dbReference>
<feature type="domain" description="Glycoamylase-like" evidence="5">
    <location>
        <begin position="1298"/>
        <end position="1504"/>
    </location>
</feature>
<reference evidence="7 8" key="1">
    <citation type="submission" date="2016-11" db="EMBL/GenBank/DDBJ databases">
        <title>Networking in microbes: conjugative elements and plasmids in the genus Alteromonas.</title>
        <authorList>
            <person name="Lopez-Perez M."/>
            <person name="Ramon-Marco N."/>
            <person name="Rodriguez-Valera F."/>
        </authorList>
    </citation>
    <scope>NUCLEOTIDE SEQUENCE [LARGE SCALE GENOMIC DNA]</scope>
    <source>
        <strain evidence="7 8">CP48</strain>
    </source>
</reference>
<feature type="transmembrane region" description="Helical" evidence="3">
    <location>
        <begin position="440"/>
        <end position="462"/>
    </location>
</feature>
<dbReference type="InterPro" id="IPR037824">
    <property type="entry name" value="GH94N_2_NdvB"/>
</dbReference>
<organism evidence="7 8">
    <name type="scientific">Alteromonas mediterranea</name>
    <dbReference type="NCBI Taxonomy" id="314275"/>
    <lineage>
        <taxon>Bacteria</taxon>
        <taxon>Pseudomonadati</taxon>
        <taxon>Pseudomonadota</taxon>
        <taxon>Gammaproteobacteria</taxon>
        <taxon>Alteromonadales</taxon>
        <taxon>Alteromonadaceae</taxon>
        <taxon>Alteromonas/Salinimonas group</taxon>
        <taxon>Alteromonas</taxon>
    </lineage>
</organism>
<keyword evidence="3" id="KW-0472">Membrane</keyword>
<dbReference type="PANTHER" id="PTHR37469">
    <property type="entry name" value="CELLOBIONIC ACID PHOSPHORYLASE-RELATED"/>
    <property type="match status" value="1"/>
</dbReference>
<feature type="transmembrane region" description="Helical" evidence="3">
    <location>
        <begin position="967"/>
        <end position="987"/>
    </location>
</feature>
<dbReference type="EMBL" id="CP018024">
    <property type="protein sequence ID" value="APD90896.1"/>
    <property type="molecule type" value="Genomic_DNA"/>
</dbReference>
<evidence type="ECO:0000259" key="5">
    <source>
        <dbReference type="Pfam" id="PF10091"/>
    </source>
</evidence>
<dbReference type="Gene3D" id="1.50.10.10">
    <property type="match status" value="1"/>
</dbReference>
<keyword evidence="1" id="KW-0328">Glycosyltransferase</keyword>
<dbReference type="InterPro" id="IPR008928">
    <property type="entry name" value="6-hairpin_glycosidase_sf"/>
</dbReference>
<dbReference type="Pfam" id="PF17167">
    <property type="entry name" value="Glyco_hydro_94"/>
    <property type="match status" value="1"/>
</dbReference>
<dbReference type="InterPro" id="IPR011013">
    <property type="entry name" value="Gal_mutarotase_sf_dom"/>
</dbReference>
<keyword evidence="3" id="KW-0812">Transmembrane</keyword>
<evidence type="ECO:0000313" key="8">
    <source>
        <dbReference type="Proteomes" id="UP000182101"/>
    </source>
</evidence>
<feature type="transmembrane region" description="Helical" evidence="3">
    <location>
        <begin position="841"/>
        <end position="863"/>
    </location>
</feature>
<dbReference type="InterPro" id="IPR052047">
    <property type="entry name" value="GH94_Enzymes"/>
</dbReference>
<accession>A0AAC9JEH4</accession>
<dbReference type="Pfam" id="PF10091">
    <property type="entry name" value="Glycoamylase"/>
    <property type="match status" value="1"/>
</dbReference>
<dbReference type="Gene3D" id="1.50.10.140">
    <property type="match status" value="2"/>
</dbReference>
<feature type="transmembrane region" description="Helical" evidence="3">
    <location>
        <begin position="817"/>
        <end position="835"/>
    </location>
</feature>
<feature type="domain" description="Glycosyl hydrolase 94 catalytic" evidence="6">
    <location>
        <begin position="2349"/>
        <end position="2777"/>
    </location>
</feature>
<dbReference type="Gene3D" id="2.70.98.40">
    <property type="entry name" value="Glycoside hydrolase, family 65, N-terminal domain"/>
    <property type="match status" value="2"/>
</dbReference>
<dbReference type="SUPFAM" id="SSF74650">
    <property type="entry name" value="Galactose mutarotase-like"/>
    <property type="match status" value="2"/>
</dbReference>
<dbReference type="InterPro" id="IPR012341">
    <property type="entry name" value="6hp_glycosidase-like_sf"/>
</dbReference>
<dbReference type="CDD" id="cd11756">
    <property type="entry name" value="GH94N_ChvB_NdvB_1_like"/>
    <property type="match status" value="1"/>
</dbReference>
<dbReference type="CDD" id="cd11753">
    <property type="entry name" value="GH94N_ChvB_NdvB_2_like"/>
    <property type="match status" value="1"/>
</dbReference>
<evidence type="ECO:0008006" key="9">
    <source>
        <dbReference type="Google" id="ProtNLM"/>
    </source>
</evidence>
<evidence type="ECO:0000259" key="4">
    <source>
        <dbReference type="Pfam" id="PF06165"/>
    </source>
</evidence>
<dbReference type="InterPro" id="IPR037018">
    <property type="entry name" value="GH65_N"/>
</dbReference>
<keyword evidence="3" id="KW-1133">Transmembrane helix</keyword>
<feature type="transmembrane region" description="Helical" evidence="3">
    <location>
        <begin position="413"/>
        <end position="434"/>
    </location>
</feature>
<dbReference type="SUPFAM" id="SSF48208">
    <property type="entry name" value="Six-hairpin glycosidases"/>
    <property type="match status" value="1"/>
</dbReference>
<dbReference type="Gene3D" id="2.60.420.10">
    <property type="entry name" value="Maltose phosphorylase, domain 3"/>
    <property type="match status" value="1"/>
</dbReference>
<dbReference type="RefSeq" id="WP_071959856.1">
    <property type="nucleotide sequence ID" value="NZ_CP018024.1"/>
</dbReference>
<dbReference type="GO" id="GO:0016757">
    <property type="term" value="F:glycosyltransferase activity"/>
    <property type="evidence" value="ECO:0007669"/>
    <property type="project" value="UniProtKB-KW"/>
</dbReference>
<sequence>MLSTLFSTSASRTFWENIPIRKKIYSTERLGNYAETLAKHHRITAKRLRVPSLYKRFDDNAQALDNIVSQSHSHKRYHKDSPKGLEWLLDNYHVVDTQIWQTSLDLPQRNYYQLPRLAIGKFAGYARILAIAWYYIEHTDSHFTTQNFCHFISHYQHAEILSISELWALPCVIKIVLIENLRRLSQAQMGKHHAHNQANSVADKALEKKDKSDRILPFLPPDVSKYSPSARVAFTAQLAQRLRGKDPEKYPLLGWLNGQLANNNTTVDDIVQQVSLDHSVASETMSNIINSLRLLGEIDWKVPFEQLSYVDTTLRTYRLYTDMDFSTRNLYRSNVERLASGSGLTECEIVGAALARAERLRTSESLASEKRRIGDPGYYLFGEGKRQFECDIGYKPSLNERIHYALGECGTRVYVGLIISLSVLLLALFVLALFALNFSVMLQVVLSLLALIPIGEVSVLFVNQIILRFVQTHTLPCLSLKAGVPNDSRTFVVIPSLLSSKAGADKLTHQLEMHYLTCIDDNVSFGLLLDGVDAQSQALSSDKVHLQHINTKIAALNKKYPGCRNRKRFYLLYRKRMFNRHEHTWMAWERKRGKLHELNRLLRGATDTTFTPVDADNIDVPEYIKYVVTLDEDTQLTRGAIRKLIGKMAHPLNTPLLDRIKRRIVKGHGILQPKVTPSMPSNGNGSWYQFIFSSPGGIDPYVSSSSDVYQDLYDEGSYTGKGIYDIDAFESALKSRVPANKLLSHDLFEGIFARAGFACDIEVLESYPRSYHADINRLHRWTRGDWQLLPWLLGVVNGTGKIPTLGRWKIIDNLRRSLVQPCLFVTLILSFFLPLPQAALLWAMVFSILAAPFIIHLWLLFISYRKSQGRLITHLKMWLSDGLLSLLNGFFILAFLPDKSVKILDALVRTLLRMTLTQSHLLQWVSSDHIERTHKPTLVNYYLLMSTSVVVILLVAIAALLYSTNHFFTTLPFVLFWLLAPAMAWRLSQPNVRPYLHLSQKRQTTLRLIARRTWRFFDEFVTQDNNMLPPDNFQQLPEAKIAYRTSPTNIGLYLLSIASAKDFGWIGLIDAIEKLEKTMHTLDKLEKYEGHLLNWYHTQTLQPLTPKYVSSVDSGNLAGHLVALANTIEAWREQVEQHVQPNIKQALHDNLLLLDAAILSSGSSQRHYSRCRVEILNLLSLLEDQDSNAAYDFVTAEKTLLALLPQLTHDETPIDVNINYWLQSMISRIEAEKQDKHALSVTQHNVKSRLVHIAAEARAFAMNMNFHFLFNQEKMLLSIGYSVDKDELDTGCYDLLGSEARLASLFAIAKNDIPSKHWFHLGRTASPVGFSAALLSWSGSMFEYLMPSLVMRAPFGSLIANTNDMAVHQQRHYGKHLHVPWGISESAFNARDLEFSYQYSNFGVPSLGLKRGLADNIVISPYSSGLAAMVDPNSAVKNFNTLESLGCLGAYGFYEAIDFTPSRQPKNAKHTVIESYMAHHQGMTIVAINNALNNGIMRNRFHNEPMIGACESLLQERIPRNVSLKRPLSQWEHIVPATLASKPVSRTFNPSEKDLKQTNMLSNGRYTTMLSAAGSGYSLWKNIAITRWHGDTTTDDDGMFFFVHDVKTQHTYSPSLQSLAAQEGQDKSEYTTEFAEDYVRFEATHNKMKSSIDVVVTSESDGEARQLKISNTSLTTKRVVVTSFNALALAPRETDNAHPAFSKMFIQTSVLKERNALIATRRKRAPDEGEIWVANFAVVSEQTATAFEFDTSRLTFIGRGKSIHNAKGNEVLPDGLTRLHSSVGAVIDPVFVLRHHMDIPAGKQVSLTYWLLVAPSYKELLSLIDQHADSYAFERAKTMAWTQAQLLLRHLGVDNDETATFQQLASPLIYLDTREVHRKALPHTVKSIKHVLWQEGISGDLPIVAMQVSTIGDIKHVEQLLRAHEYWKLKMLYVDIVIINEQRSTYFHSLQDAIETAVRCSQSPVYHSDEHTHPAHCYVHVLRHDQISIELLDTIMHAARLSINASNGDLATQCHQLLHTHVSAALPTRAKKARQSQYMTPSALKKTNPAALSFFNGTGGFNTQTNEYVIQLNNNLTTPAPWVNIIANDEFGFQIGEDGNGYTWAQNSRDNQLSPWYNDPICNPCVDNWYVRDEDTLALSSASSQPIQDGGEYEARHGWGYSIFSHCANDLHMESTHTVVQNAPVKMVRLSITNKGQCERKLSVTSYIEWVLGNDKYESGPFITTTLDSHFSAVTLSNPFSTEFANSVAFVMLQNELHDWTTDRTEFLGQYGAANHPGALLVNTPMKKRVGSRFDICSALQTKLTIQPNASYDVVLVVGYASNYALAQDLMKRFKYAEFDLVLQQTKAYWLSLLTHVQVDTPDKATNLMLNGWLNYQTMSSRILARCGFYQASGAFGFRDQLQDGMSMLWHSPEHVRAHILRAASRQFKEGDVQHWWLPLSGQGVRTHISDDRIWLVVAATHYAKNMQDQDIWQEQIPFLEGPLLDPSSHDAFFMPSSSDDTASLLDHCILSINASLAAKGKHGLPLMGTGDWNDGMNGIGKQGKGESVWLGWFILFAIDQLLALPSPYCKQKLKLYKAQWQQASRELAQAIEQYAWDGEWYRRAVFDNGIWLGSQLNDECKIDAICQSWAVLSNHALPKRANKAMRMAWQYLVRKELGLALLFTPPFEKTILEPGYIKGYPAGFRENGGQYTHAAVWSVMALCKQEKTDQAFELFSMLNPINHALNEAQCARYKVEPYVMPADIYSVPPHCGRGGWTWYTGAAGLMYQAGLSSLLGIEKRGTSLEITPQLPSSWDRYSVTININNAHYLIEVTRDVVKKITLGHVKMGRLY</sequence>
<feature type="domain" description="Glycosyl hydrolase 94 supersandwich" evidence="4">
    <location>
        <begin position="1543"/>
        <end position="1829"/>
    </location>
</feature>
<evidence type="ECO:0000256" key="1">
    <source>
        <dbReference type="ARBA" id="ARBA00022676"/>
    </source>
</evidence>
<name>A0AAC9JEH4_9ALTE</name>
<protein>
    <recommendedName>
        <fullName evidence="9">Glycosyl transferase</fullName>
    </recommendedName>
</protein>
<feature type="transmembrane region" description="Helical" evidence="3">
    <location>
        <begin position="875"/>
        <end position="896"/>
    </location>
</feature>
<dbReference type="Proteomes" id="UP000182101">
    <property type="component" value="Chromosome"/>
</dbReference>
<feature type="transmembrane region" description="Helical" evidence="3">
    <location>
        <begin position="941"/>
        <end position="962"/>
    </location>
</feature>
<dbReference type="SMART" id="SM01068">
    <property type="entry name" value="CBM_X"/>
    <property type="match status" value="2"/>
</dbReference>
<evidence type="ECO:0000313" key="7">
    <source>
        <dbReference type="EMBL" id="APD90896.1"/>
    </source>
</evidence>
<dbReference type="GO" id="GO:0030246">
    <property type="term" value="F:carbohydrate binding"/>
    <property type="evidence" value="ECO:0007669"/>
    <property type="project" value="InterPro"/>
</dbReference>
<evidence type="ECO:0000256" key="3">
    <source>
        <dbReference type="SAM" id="Phobius"/>
    </source>
</evidence>
<dbReference type="InterPro" id="IPR037820">
    <property type="entry name" value="GH94N_NdvB"/>
</dbReference>
<evidence type="ECO:0000259" key="6">
    <source>
        <dbReference type="Pfam" id="PF17167"/>
    </source>
</evidence>
<dbReference type="InterPro" id="IPR019282">
    <property type="entry name" value="Glycoamylase-like_cons_dom"/>
</dbReference>
<dbReference type="GO" id="GO:0005975">
    <property type="term" value="P:carbohydrate metabolic process"/>
    <property type="evidence" value="ECO:0007669"/>
    <property type="project" value="InterPro"/>
</dbReference>
<dbReference type="Pfam" id="PF06165">
    <property type="entry name" value="GH94_b-supersand"/>
    <property type="match status" value="2"/>
</dbReference>
<evidence type="ECO:0000256" key="2">
    <source>
        <dbReference type="ARBA" id="ARBA00022679"/>
    </source>
</evidence>
<dbReference type="InterPro" id="IPR010383">
    <property type="entry name" value="Glyco_hydrolase_94_b-supersand"/>
</dbReference>